<reference evidence="1 3" key="3">
    <citation type="journal article" date="2015" name="BMC Genomics">
        <title>Sex and parasites: genomic and transcriptomic analysis of Microbotryum lychnidis-dioicae, the biotrophic and plant-castrating anther smut fungus.</title>
        <authorList>
            <person name="Perlin M.H."/>
            <person name="Amselem J."/>
            <person name="Fontanillas E."/>
            <person name="Toh S.S."/>
            <person name="Chen Z."/>
            <person name="Goldberg J."/>
            <person name="Duplessis S."/>
            <person name="Henrissat B."/>
            <person name="Young S."/>
            <person name="Zeng Q."/>
            <person name="Aguileta G."/>
            <person name="Petit E."/>
            <person name="Badouin H."/>
            <person name="Andrews J."/>
            <person name="Razeeq D."/>
            <person name="Gabaldon T."/>
            <person name="Quesneville H."/>
            <person name="Giraud T."/>
            <person name="Hood M.E."/>
            <person name="Schultz D.J."/>
            <person name="Cuomo C.A."/>
        </authorList>
    </citation>
    <scope>NUCLEOTIDE SEQUENCE [LARGE SCALE GENOMIC DNA]</scope>
    <source>
        <strain evidence="3">p1A1 Lamole</strain>
        <strain evidence="1">P1A1 Lamole</strain>
    </source>
</reference>
<evidence type="ECO:0000313" key="3">
    <source>
        <dbReference type="Proteomes" id="UP000017200"/>
    </source>
</evidence>
<proteinExistence type="predicted"/>
<protein>
    <submittedName>
        <fullName evidence="1 2">Uncharacterized protein</fullName>
    </submittedName>
</protein>
<dbReference type="EnsemblFungi" id="MVLG_07281T0">
    <property type="protein sequence ID" value="MVLG_07281T0"/>
    <property type="gene ID" value="MVLG_07281"/>
</dbReference>
<dbReference type="HOGENOM" id="CLU_2910616_0_0_1"/>
<feature type="non-terminal residue" evidence="1">
    <location>
        <position position="1"/>
    </location>
</feature>
<accession>U5HJV5</accession>
<organism evidence="1">
    <name type="scientific">Microbotryum lychnidis-dioicae (strain p1A1 Lamole / MvSl-1064)</name>
    <name type="common">Anther smut fungus</name>
    <dbReference type="NCBI Taxonomy" id="683840"/>
    <lineage>
        <taxon>Eukaryota</taxon>
        <taxon>Fungi</taxon>
        <taxon>Dikarya</taxon>
        <taxon>Basidiomycota</taxon>
        <taxon>Pucciniomycotina</taxon>
        <taxon>Microbotryomycetes</taxon>
        <taxon>Microbotryales</taxon>
        <taxon>Microbotryaceae</taxon>
        <taxon>Microbotryum</taxon>
    </lineage>
</organism>
<dbReference type="STRING" id="683840.U5HJV5"/>
<gene>
    <name evidence="1" type="ORF">MVLG_07281</name>
</gene>
<feature type="non-terminal residue" evidence="1">
    <location>
        <position position="62"/>
    </location>
</feature>
<evidence type="ECO:0000313" key="2">
    <source>
        <dbReference type="EnsemblFungi" id="MVLG_07281T0"/>
    </source>
</evidence>
<sequence length="62" mass="6810">LEDHHPTKEDQGLLRTELLDSALDGMRRSTCQGVVKLDANEREAVDCAIRSLAALDFDVEAA</sequence>
<dbReference type="EMBL" id="GL542179">
    <property type="protein sequence ID" value="KDE02146.1"/>
    <property type="molecule type" value="Genomic_DNA"/>
</dbReference>
<dbReference type="EMBL" id="AEIJ01001410">
    <property type="status" value="NOT_ANNOTATED_CDS"/>
    <property type="molecule type" value="Genomic_DNA"/>
</dbReference>
<reference evidence="2" key="4">
    <citation type="submission" date="2015-06" db="UniProtKB">
        <authorList>
            <consortium name="EnsemblFungi"/>
        </authorList>
    </citation>
    <scope>IDENTIFICATION</scope>
</reference>
<dbReference type="InParanoid" id="U5HJV5"/>
<reference evidence="3" key="1">
    <citation type="submission" date="2010-11" db="EMBL/GenBank/DDBJ databases">
        <title>The genome sequence of Microbotryum violaceum strain p1A1 Lamole.</title>
        <authorList>
            <person name="Cuomo C."/>
            <person name="Perlin M."/>
            <person name="Young S.K."/>
            <person name="Zeng Q."/>
            <person name="Gargeya S."/>
            <person name="Alvarado L."/>
            <person name="Berlin A."/>
            <person name="Chapman S.B."/>
            <person name="Chen Z."/>
            <person name="Freedman E."/>
            <person name="Gellesch M."/>
            <person name="Goldberg J."/>
            <person name="Griggs A."/>
            <person name="Gujja S."/>
            <person name="Heilman E."/>
            <person name="Heiman D."/>
            <person name="Howarth C."/>
            <person name="Mehta T."/>
            <person name="Neiman D."/>
            <person name="Pearson M."/>
            <person name="Roberts A."/>
            <person name="Saif S."/>
            <person name="Shea T."/>
            <person name="Shenoy N."/>
            <person name="Sisk P."/>
            <person name="Stolte C."/>
            <person name="Sykes S."/>
            <person name="White J."/>
            <person name="Yandava C."/>
            <person name="Haas B."/>
            <person name="Nusbaum C."/>
            <person name="Birren B."/>
        </authorList>
    </citation>
    <scope>NUCLEOTIDE SEQUENCE [LARGE SCALE GENOMIC DNA]</scope>
    <source>
        <strain evidence="3">p1A1 Lamole</strain>
    </source>
</reference>
<dbReference type="AlphaFoldDB" id="U5HJV5"/>
<evidence type="ECO:0000313" key="1">
    <source>
        <dbReference type="EMBL" id="KDE02146.1"/>
    </source>
</evidence>
<keyword evidence="3" id="KW-1185">Reference proteome</keyword>
<reference evidence="1" key="2">
    <citation type="submission" date="2010-11" db="EMBL/GenBank/DDBJ databases">
        <authorList>
            <consortium name="The Broad Institute Genome Sequencing Platform"/>
            <person name="Earl A."/>
            <person name="Ward D."/>
            <person name="Feldgarden M."/>
            <person name="Gevers D."/>
            <person name="Butler R."/>
            <person name="Young S.K."/>
            <person name="Zeng Q."/>
            <person name="Gargeya S."/>
            <person name="Fitzgerald M."/>
            <person name="Haas B."/>
            <person name="Abouelleil A."/>
            <person name="Alvarado L."/>
            <person name="Arachchi H.M."/>
            <person name="Berlin A."/>
            <person name="Brown A."/>
            <person name="Chapman S.B."/>
            <person name="Chen Z."/>
            <person name="Dunbar C."/>
            <person name="Freedman E."/>
            <person name="Gearin G."/>
            <person name="Gellesch M."/>
            <person name="Goldberg J."/>
            <person name="Griggs A."/>
            <person name="Gujja S."/>
            <person name="Heilman E."/>
            <person name="Heiman D."/>
            <person name="Howarth C."/>
            <person name="Larson L."/>
            <person name="Lui A."/>
            <person name="MacDonald P.J.P."/>
            <person name="Mehta T."/>
            <person name="Montmayeur A."/>
            <person name="Murphy C."/>
            <person name="Neiman D."/>
            <person name="Pearson M."/>
            <person name="Priest M."/>
            <person name="Roberts A."/>
            <person name="Saif S."/>
            <person name="Shea T."/>
            <person name="Shenoy N."/>
            <person name="Sisk P."/>
            <person name="Stolte C."/>
            <person name="Sykes S."/>
            <person name="White J."/>
            <person name="Yandava C."/>
            <person name="Wortman J."/>
            <person name="Nusbaum C."/>
            <person name="Birren B."/>
        </authorList>
    </citation>
    <scope>NUCLEOTIDE SEQUENCE</scope>
    <source>
        <strain evidence="1">P1A1 Lamole</strain>
    </source>
</reference>
<dbReference type="Proteomes" id="UP000017200">
    <property type="component" value="Unassembled WGS sequence"/>
</dbReference>
<name>U5HJV5_USTV1</name>